<dbReference type="InterPro" id="IPR003887">
    <property type="entry name" value="LEM_dom"/>
</dbReference>
<dbReference type="Proteomes" id="UP000499080">
    <property type="component" value="Unassembled WGS sequence"/>
</dbReference>
<evidence type="ECO:0000256" key="2">
    <source>
        <dbReference type="SAM" id="Phobius"/>
    </source>
</evidence>
<evidence type="ECO:0000259" key="3">
    <source>
        <dbReference type="PROSITE" id="PS50954"/>
    </source>
</evidence>
<dbReference type="AlphaFoldDB" id="A0A4Y2DKV4"/>
<gene>
    <name evidence="4" type="ORF">AVEN_13256_1</name>
</gene>
<protein>
    <recommendedName>
        <fullName evidence="3">LEM domain-containing protein</fullName>
    </recommendedName>
</protein>
<keyword evidence="2" id="KW-1133">Transmembrane helix</keyword>
<keyword evidence="2" id="KW-0472">Membrane</keyword>
<feature type="region of interest" description="Disordered" evidence="1">
    <location>
        <begin position="88"/>
        <end position="122"/>
    </location>
</feature>
<dbReference type="Pfam" id="PF03020">
    <property type="entry name" value="LEM"/>
    <property type="match status" value="1"/>
</dbReference>
<keyword evidence="5" id="KW-1185">Reference proteome</keyword>
<dbReference type="Gene3D" id="1.10.720.40">
    <property type="match status" value="1"/>
</dbReference>
<name>A0A4Y2DKV4_ARAVE</name>
<reference evidence="4 5" key="1">
    <citation type="journal article" date="2019" name="Sci. Rep.">
        <title>Orb-weaving spider Araneus ventricosus genome elucidates the spidroin gene catalogue.</title>
        <authorList>
            <person name="Kono N."/>
            <person name="Nakamura H."/>
            <person name="Ohtoshi R."/>
            <person name="Moran D.A.P."/>
            <person name="Shinohara A."/>
            <person name="Yoshida Y."/>
            <person name="Fujiwara M."/>
            <person name="Mori M."/>
            <person name="Tomita M."/>
            <person name="Arakawa K."/>
        </authorList>
    </citation>
    <scope>NUCLEOTIDE SEQUENCE [LARGE SCALE GENOMIC DNA]</scope>
</reference>
<organism evidence="4 5">
    <name type="scientific">Araneus ventricosus</name>
    <name type="common">Orbweaver spider</name>
    <name type="synonym">Epeira ventricosa</name>
    <dbReference type="NCBI Taxonomy" id="182803"/>
    <lineage>
        <taxon>Eukaryota</taxon>
        <taxon>Metazoa</taxon>
        <taxon>Ecdysozoa</taxon>
        <taxon>Arthropoda</taxon>
        <taxon>Chelicerata</taxon>
        <taxon>Arachnida</taxon>
        <taxon>Araneae</taxon>
        <taxon>Araneomorphae</taxon>
        <taxon>Entelegynae</taxon>
        <taxon>Araneoidea</taxon>
        <taxon>Araneidae</taxon>
        <taxon>Araneus</taxon>
    </lineage>
</organism>
<feature type="domain" description="LEM" evidence="3">
    <location>
        <begin position="1"/>
        <end position="42"/>
    </location>
</feature>
<feature type="transmembrane region" description="Helical" evidence="2">
    <location>
        <begin position="226"/>
        <end position="246"/>
    </location>
</feature>
<dbReference type="OrthoDB" id="6428216at2759"/>
<dbReference type="SUPFAM" id="SSF63451">
    <property type="entry name" value="LEM domain"/>
    <property type="match status" value="1"/>
</dbReference>
<dbReference type="SMART" id="SM00540">
    <property type="entry name" value="LEM"/>
    <property type="match status" value="1"/>
</dbReference>
<dbReference type="InterPro" id="IPR011015">
    <property type="entry name" value="LEM/LEM-like_dom_sf"/>
</dbReference>
<dbReference type="EMBL" id="BGPR01000387">
    <property type="protein sequence ID" value="GBM17381.1"/>
    <property type="molecule type" value="Genomic_DNA"/>
</dbReference>
<dbReference type="PROSITE" id="PS50954">
    <property type="entry name" value="LEM"/>
    <property type="match status" value="1"/>
</dbReference>
<sequence length="254" mass="29247">MADLTDSELRKQLEAYGEDVGPINASTRSQWEKRLLKLKSSRIPRKVEKPLYPKTSTSDIDIATVYGSHRIDNGAFNRNDAVNRIKMSSPNSSEERSFEFDYSPVTGEPGNSPYPFRAKPKATSLEERTDRRMFDIESPNFEMHRNFEDYRNVEEYCELKDKRKIIYRFPTVDGKKEACEKETARQEPAADSGEEWSDCDEEYFLAENLVKTKRGTLETIGNVFCYLLKGVLLIIIVSLCLDTGFFKSVSRGRF</sequence>
<comment type="caution">
    <text evidence="4">The sequence shown here is derived from an EMBL/GenBank/DDBJ whole genome shotgun (WGS) entry which is preliminary data.</text>
</comment>
<accession>A0A4Y2DKV4</accession>
<evidence type="ECO:0000256" key="1">
    <source>
        <dbReference type="SAM" id="MobiDB-lite"/>
    </source>
</evidence>
<keyword evidence="2" id="KW-0812">Transmembrane</keyword>
<evidence type="ECO:0000313" key="5">
    <source>
        <dbReference type="Proteomes" id="UP000499080"/>
    </source>
</evidence>
<dbReference type="CDD" id="cd12940">
    <property type="entry name" value="LEM_LAP2_LEMD1"/>
    <property type="match status" value="1"/>
</dbReference>
<proteinExistence type="predicted"/>
<evidence type="ECO:0000313" key="4">
    <source>
        <dbReference type="EMBL" id="GBM17381.1"/>
    </source>
</evidence>